<feature type="compositionally biased region" description="Basic and acidic residues" evidence="1">
    <location>
        <begin position="291"/>
        <end position="328"/>
    </location>
</feature>
<feature type="compositionally biased region" description="Low complexity" evidence="1">
    <location>
        <begin position="395"/>
        <end position="412"/>
    </location>
</feature>
<feature type="compositionally biased region" description="Basic and acidic residues" evidence="1">
    <location>
        <begin position="215"/>
        <end position="251"/>
    </location>
</feature>
<organism evidence="2 3">
    <name type="scientific">Umbelopsis ramanniana AG</name>
    <dbReference type="NCBI Taxonomy" id="1314678"/>
    <lineage>
        <taxon>Eukaryota</taxon>
        <taxon>Fungi</taxon>
        <taxon>Fungi incertae sedis</taxon>
        <taxon>Mucoromycota</taxon>
        <taxon>Mucoromycotina</taxon>
        <taxon>Umbelopsidomycetes</taxon>
        <taxon>Umbelopsidales</taxon>
        <taxon>Umbelopsidaceae</taxon>
        <taxon>Umbelopsis</taxon>
    </lineage>
</organism>
<keyword evidence="3" id="KW-1185">Reference proteome</keyword>
<dbReference type="GeneID" id="75910010"/>
<feature type="region of interest" description="Disordered" evidence="1">
    <location>
        <begin position="163"/>
        <end position="419"/>
    </location>
</feature>
<evidence type="ECO:0000313" key="2">
    <source>
        <dbReference type="EMBL" id="KAI8577311.1"/>
    </source>
</evidence>
<reference evidence="2" key="1">
    <citation type="submission" date="2021-06" db="EMBL/GenBank/DDBJ databases">
        <authorList>
            <consortium name="DOE Joint Genome Institute"/>
            <person name="Mondo S.J."/>
            <person name="Amses K.R."/>
            <person name="Simmons D.R."/>
            <person name="Longcore J.E."/>
            <person name="Seto K."/>
            <person name="Alves G.H."/>
            <person name="Bonds A.E."/>
            <person name="Quandt C.A."/>
            <person name="Davis W.J."/>
            <person name="Chang Y."/>
            <person name="Letcher P.M."/>
            <person name="Powell M.J."/>
            <person name="Kuo A."/>
            <person name="Labutti K."/>
            <person name="Pangilinan J."/>
            <person name="Andreopoulos W."/>
            <person name="Tritt A."/>
            <person name="Riley R."/>
            <person name="Hundley H."/>
            <person name="Johnson J."/>
            <person name="Lipzen A."/>
            <person name="Barry K."/>
            <person name="Berbee M.L."/>
            <person name="Buchler N.E."/>
            <person name="Grigoriev I.V."/>
            <person name="Spatafora J.W."/>
            <person name="Stajich J.E."/>
            <person name="James T.Y."/>
        </authorList>
    </citation>
    <scope>NUCLEOTIDE SEQUENCE</scope>
    <source>
        <strain evidence="2">AG</strain>
    </source>
</reference>
<name>A0AAD5E4M9_UMBRA</name>
<dbReference type="RefSeq" id="XP_051442315.1">
    <property type="nucleotide sequence ID" value="XM_051584660.1"/>
</dbReference>
<feature type="compositionally biased region" description="Basic and acidic residues" evidence="1">
    <location>
        <begin position="340"/>
        <end position="355"/>
    </location>
</feature>
<proteinExistence type="predicted"/>
<dbReference type="EMBL" id="MU620942">
    <property type="protein sequence ID" value="KAI8577311.1"/>
    <property type="molecule type" value="Genomic_DNA"/>
</dbReference>
<reference evidence="2" key="2">
    <citation type="journal article" date="2022" name="Proc. Natl. Acad. Sci. U.S.A.">
        <title>Diploid-dominant life cycles characterize the early evolution of Fungi.</title>
        <authorList>
            <person name="Amses K.R."/>
            <person name="Simmons D.R."/>
            <person name="Longcore J.E."/>
            <person name="Mondo S.J."/>
            <person name="Seto K."/>
            <person name="Jeronimo G.H."/>
            <person name="Bonds A.E."/>
            <person name="Quandt C.A."/>
            <person name="Davis W.J."/>
            <person name="Chang Y."/>
            <person name="Federici B.A."/>
            <person name="Kuo A."/>
            <person name="LaButti K."/>
            <person name="Pangilinan J."/>
            <person name="Andreopoulos W."/>
            <person name="Tritt A."/>
            <person name="Riley R."/>
            <person name="Hundley H."/>
            <person name="Johnson J."/>
            <person name="Lipzen A."/>
            <person name="Barry K."/>
            <person name="Lang B.F."/>
            <person name="Cuomo C.A."/>
            <person name="Buchler N.E."/>
            <person name="Grigoriev I.V."/>
            <person name="Spatafora J.W."/>
            <person name="Stajich J.E."/>
            <person name="James T.Y."/>
        </authorList>
    </citation>
    <scope>NUCLEOTIDE SEQUENCE</scope>
    <source>
        <strain evidence="2">AG</strain>
    </source>
</reference>
<sequence length="419" mass="46472">MILGILKNQLKADHLSTALKASCPIVNRDADDLLLDLHKSWLADKNQKTELMVNDLKNTINKAYDEVEQEPSQSELKRPRPWTVRELSILHALYPILDHDYDSYTSIIPERTAAQIATKIQTEYARGYLGDHQANDHYKQTKAIQYEVFHDTASQMGLLKDRQPNRQASKVNESEPAVQIPAPFATDESAPNGSTLTEPSSSAAIKLPRRAGRGKKSELVAAEDERIGLTEPRRVGRSRKSDMATAQKEKMTTTVNTSPRRMGRPRKSDLADAQGKGSNATAPRHRVGRPRKSELADAPKEGREGIESRRVGRPRNYEHFDQPEEHTQSIDTTSLSPVDSTRKFESDGSEQERWSELTSPRRGGHFKRIEGGKIKKAETLPISSHSRKTTAGKKPTTASSTPASSPGTQSPPNSSCLAS</sequence>
<evidence type="ECO:0000313" key="3">
    <source>
        <dbReference type="Proteomes" id="UP001206595"/>
    </source>
</evidence>
<feature type="compositionally biased region" description="Polar residues" evidence="1">
    <location>
        <begin position="329"/>
        <end position="339"/>
    </location>
</feature>
<feature type="compositionally biased region" description="Polar residues" evidence="1">
    <location>
        <begin position="189"/>
        <end position="203"/>
    </location>
</feature>
<comment type="caution">
    <text evidence="2">The sequence shown here is derived from an EMBL/GenBank/DDBJ whole genome shotgun (WGS) entry which is preliminary data.</text>
</comment>
<gene>
    <name evidence="2" type="ORF">K450DRAFT_201281</name>
</gene>
<accession>A0AAD5E4M9</accession>
<dbReference type="AlphaFoldDB" id="A0AAD5E4M9"/>
<feature type="compositionally biased region" description="Basic and acidic residues" evidence="1">
    <location>
        <begin position="367"/>
        <end position="378"/>
    </location>
</feature>
<protein>
    <submittedName>
        <fullName evidence="2">Uncharacterized protein</fullName>
    </submittedName>
</protein>
<dbReference type="Proteomes" id="UP001206595">
    <property type="component" value="Unassembled WGS sequence"/>
</dbReference>
<evidence type="ECO:0000256" key="1">
    <source>
        <dbReference type="SAM" id="MobiDB-lite"/>
    </source>
</evidence>